<accession>A0A9N9IAG9</accession>
<reference evidence="1" key="1">
    <citation type="submission" date="2021-06" db="EMBL/GenBank/DDBJ databases">
        <authorList>
            <person name="Kallberg Y."/>
            <person name="Tangrot J."/>
            <person name="Rosling A."/>
        </authorList>
    </citation>
    <scope>NUCLEOTIDE SEQUENCE</scope>
    <source>
        <strain evidence="1">87-6 pot B 2015</strain>
    </source>
</reference>
<evidence type="ECO:0000313" key="2">
    <source>
        <dbReference type="Proteomes" id="UP000789375"/>
    </source>
</evidence>
<protein>
    <submittedName>
        <fullName evidence="1">6800_t:CDS:1</fullName>
    </submittedName>
</protein>
<comment type="caution">
    <text evidence="1">The sequence shown here is derived from an EMBL/GenBank/DDBJ whole genome shotgun (WGS) entry which is preliminary data.</text>
</comment>
<feature type="non-terminal residue" evidence="1">
    <location>
        <position position="1"/>
    </location>
</feature>
<dbReference type="AlphaFoldDB" id="A0A9N9IAG9"/>
<keyword evidence="2" id="KW-1185">Reference proteome</keyword>
<organism evidence="1 2">
    <name type="scientific">Funneliformis mosseae</name>
    <name type="common">Endomycorrhizal fungus</name>
    <name type="synonym">Glomus mosseae</name>
    <dbReference type="NCBI Taxonomy" id="27381"/>
    <lineage>
        <taxon>Eukaryota</taxon>
        <taxon>Fungi</taxon>
        <taxon>Fungi incertae sedis</taxon>
        <taxon>Mucoromycota</taxon>
        <taxon>Glomeromycotina</taxon>
        <taxon>Glomeromycetes</taxon>
        <taxon>Glomerales</taxon>
        <taxon>Glomeraceae</taxon>
        <taxon>Funneliformis</taxon>
    </lineage>
</organism>
<evidence type="ECO:0000313" key="1">
    <source>
        <dbReference type="EMBL" id="CAG8726241.1"/>
    </source>
</evidence>
<dbReference type="EMBL" id="CAJVPP010015199">
    <property type="protein sequence ID" value="CAG8726241.1"/>
    <property type="molecule type" value="Genomic_DNA"/>
</dbReference>
<dbReference type="Proteomes" id="UP000789375">
    <property type="component" value="Unassembled WGS sequence"/>
</dbReference>
<name>A0A9N9IAG9_FUNMO</name>
<gene>
    <name evidence="1" type="ORF">FMOSSE_LOCUS15361</name>
</gene>
<proteinExistence type="predicted"/>
<sequence length="53" mass="6218">INEECEVELDEPLPCISLFGDLYTEYATSTLTYFDGEKRPEVVRKELFPEKFL</sequence>